<evidence type="ECO:0000313" key="2">
    <source>
        <dbReference type="Proteomes" id="UP001432027"/>
    </source>
</evidence>
<dbReference type="AlphaFoldDB" id="A0AAV5TRC8"/>
<proteinExistence type="predicted"/>
<organism evidence="1 2">
    <name type="scientific">Pristionchus entomophagus</name>
    <dbReference type="NCBI Taxonomy" id="358040"/>
    <lineage>
        <taxon>Eukaryota</taxon>
        <taxon>Metazoa</taxon>
        <taxon>Ecdysozoa</taxon>
        <taxon>Nematoda</taxon>
        <taxon>Chromadorea</taxon>
        <taxon>Rhabditida</taxon>
        <taxon>Rhabditina</taxon>
        <taxon>Diplogasteromorpha</taxon>
        <taxon>Diplogasteroidea</taxon>
        <taxon>Neodiplogasteridae</taxon>
        <taxon>Pristionchus</taxon>
    </lineage>
</organism>
<feature type="non-terminal residue" evidence="1">
    <location>
        <position position="1"/>
    </location>
</feature>
<name>A0AAV5TRC8_9BILA</name>
<comment type="caution">
    <text evidence="1">The sequence shown here is derived from an EMBL/GenBank/DDBJ whole genome shotgun (WGS) entry which is preliminary data.</text>
</comment>
<dbReference type="EMBL" id="BTSX01000004">
    <property type="protein sequence ID" value="GMS96737.1"/>
    <property type="molecule type" value="Genomic_DNA"/>
</dbReference>
<protein>
    <submittedName>
        <fullName evidence="1">Uncharacterized protein</fullName>
    </submittedName>
</protein>
<gene>
    <name evidence="1" type="ORF">PENTCL1PPCAC_18912</name>
</gene>
<evidence type="ECO:0000313" key="1">
    <source>
        <dbReference type="EMBL" id="GMS96737.1"/>
    </source>
</evidence>
<feature type="non-terminal residue" evidence="1">
    <location>
        <position position="64"/>
    </location>
</feature>
<dbReference type="Proteomes" id="UP001432027">
    <property type="component" value="Unassembled WGS sequence"/>
</dbReference>
<keyword evidence="2" id="KW-1185">Reference proteome</keyword>
<sequence length="64" mass="7214">HLSSPHFPPLECIHSEQRVTSRAQILSDDGLVSYRGVRMNWESTEHRTGAEAYLRICSCSSTPL</sequence>
<accession>A0AAV5TRC8</accession>
<reference evidence="1" key="1">
    <citation type="submission" date="2023-10" db="EMBL/GenBank/DDBJ databases">
        <title>Genome assembly of Pristionchus species.</title>
        <authorList>
            <person name="Yoshida K."/>
            <person name="Sommer R.J."/>
        </authorList>
    </citation>
    <scope>NUCLEOTIDE SEQUENCE</scope>
    <source>
        <strain evidence="1">RS0144</strain>
    </source>
</reference>